<protein>
    <submittedName>
        <fullName evidence="1">Uncharacterized protein</fullName>
    </submittedName>
</protein>
<sequence>MEYYSAGGTEGANANYYMQASEPHVLQVQQHSYYAPASASGIPVPVDGTSIAPQSYYTYPAVTMTVASSGVAPEHSGYYASSVSAISSSAVDTKTSSTSLVSANSNSDPTGPDKVIAKDASVAPLSQAVVATSAAGTSSMLGSSTQVSTSTTNQTKVIRTKKRAVSVTSSLRSNKKVSSLVDKVALCYIPPNAVSTHGCKSIYVPNLTTLLLSHV</sequence>
<reference evidence="1" key="2">
    <citation type="journal article" date="2015" name="Data Brief">
        <title>Shoot transcriptome of the giant reed, Arundo donax.</title>
        <authorList>
            <person name="Barrero R.A."/>
            <person name="Guerrero F.D."/>
            <person name="Moolhuijzen P."/>
            <person name="Goolsby J.A."/>
            <person name="Tidwell J."/>
            <person name="Bellgard S.E."/>
            <person name="Bellgard M.I."/>
        </authorList>
    </citation>
    <scope>NUCLEOTIDE SEQUENCE</scope>
    <source>
        <tissue evidence="1">Shoot tissue taken approximately 20 cm above the soil surface</tissue>
    </source>
</reference>
<name>A0A0A9DQN3_ARUDO</name>
<dbReference type="PANTHER" id="PTHR47852:SF2">
    <property type="entry name" value="WW DOMAIN-CONTAINING PROTEIN"/>
    <property type="match status" value="1"/>
</dbReference>
<dbReference type="PANTHER" id="PTHR47852">
    <property type="entry name" value="OS06G0298400 PROTEIN"/>
    <property type="match status" value="1"/>
</dbReference>
<organism evidence="1">
    <name type="scientific">Arundo donax</name>
    <name type="common">Giant reed</name>
    <name type="synonym">Donax arundinaceus</name>
    <dbReference type="NCBI Taxonomy" id="35708"/>
    <lineage>
        <taxon>Eukaryota</taxon>
        <taxon>Viridiplantae</taxon>
        <taxon>Streptophyta</taxon>
        <taxon>Embryophyta</taxon>
        <taxon>Tracheophyta</taxon>
        <taxon>Spermatophyta</taxon>
        <taxon>Magnoliopsida</taxon>
        <taxon>Liliopsida</taxon>
        <taxon>Poales</taxon>
        <taxon>Poaceae</taxon>
        <taxon>PACMAD clade</taxon>
        <taxon>Arundinoideae</taxon>
        <taxon>Arundineae</taxon>
        <taxon>Arundo</taxon>
    </lineage>
</organism>
<reference evidence="1" key="1">
    <citation type="submission" date="2014-09" db="EMBL/GenBank/DDBJ databases">
        <authorList>
            <person name="Magalhaes I.L.F."/>
            <person name="Oliveira U."/>
            <person name="Santos F.R."/>
            <person name="Vidigal T.H.D.A."/>
            <person name="Brescovit A.D."/>
            <person name="Santos A.J."/>
        </authorList>
    </citation>
    <scope>NUCLEOTIDE SEQUENCE</scope>
    <source>
        <tissue evidence="1">Shoot tissue taken approximately 20 cm above the soil surface</tissue>
    </source>
</reference>
<accession>A0A0A9DQN3</accession>
<dbReference type="EMBL" id="GBRH01207809">
    <property type="protein sequence ID" value="JAD90086.1"/>
    <property type="molecule type" value="Transcribed_RNA"/>
</dbReference>
<proteinExistence type="predicted"/>
<evidence type="ECO:0000313" key="1">
    <source>
        <dbReference type="EMBL" id="JAD90086.1"/>
    </source>
</evidence>
<dbReference type="AlphaFoldDB" id="A0A0A9DQN3"/>